<comment type="caution">
    <text evidence="4">The sequence shown here is derived from an EMBL/GenBank/DDBJ whole genome shotgun (WGS) entry which is preliminary data.</text>
</comment>
<reference evidence="4 5" key="1">
    <citation type="submission" date="2014-12" db="EMBL/GenBank/DDBJ databases">
        <title>Frankia sp. BMG5.1 draft genome.</title>
        <authorList>
            <person name="Gtari M."/>
            <person name="Ghodhbane-Gtari F."/>
            <person name="Nouioui I."/>
            <person name="Ktari A."/>
            <person name="Hezbri K."/>
            <person name="Mimouni W."/>
            <person name="Sbissi I."/>
            <person name="Ayari A."/>
            <person name="Yamanaka T."/>
            <person name="Normand P."/>
            <person name="Tisa L.S."/>
            <person name="Boudabous A."/>
        </authorList>
    </citation>
    <scope>NUCLEOTIDE SEQUENCE [LARGE SCALE GENOMIC DNA]</scope>
    <source>
        <strain evidence="4 5">BMG5.1</strain>
    </source>
</reference>
<dbReference type="Pfam" id="PF07228">
    <property type="entry name" value="SpoIIE"/>
    <property type="match status" value="1"/>
</dbReference>
<feature type="transmembrane region" description="Helical" evidence="2">
    <location>
        <begin position="20"/>
        <end position="41"/>
    </location>
</feature>
<keyword evidence="5" id="KW-1185">Reference proteome</keyword>
<name>A0ABR5F3Z0_9ACTN</name>
<keyword evidence="1" id="KW-0378">Hydrolase</keyword>
<dbReference type="PANTHER" id="PTHR43156">
    <property type="entry name" value="STAGE II SPORULATION PROTEIN E-RELATED"/>
    <property type="match status" value="1"/>
</dbReference>
<feature type="domain" description="PPM-type phosphatase" evidence="3">
    <location>
        <begin position="139"/>
        <end position="351"/>
    </location>
</feature>
<dbReference type="InterPro" id="IPR036457">
    <property type="entry name" value="PPM-type-like_dom_sf"/>
</dbReference>
<organism evidence="4 5">
    <name type="scientific">Protofrankia coriariae</name>
    <dbReference type="NCBI Taxonomy" id="1562887"/>
    <lineage>
        <taxon>Bacteria</taxon>
        <taxon>Bacillati</taxon>
        <taxon>Actinomycetota</taxon>
        <taxon>Actinomycetes</taxon>
        <taxon>Frankiales</taxon>
        <taxon>Frankiaceae</taxon>
        <taxon>Protofrankia</taxon>
    </lineage>
</organism>
<feature type="transmembrane region" description="Helical" evidence="2">
    <location>
        <begin position="89"/>
        <end position="108"/>
    </location>
</feature>
<gene>
    <name evidence="4" type="ORF">FrCorBMG51_11715</name>
</gene>
<keyword evidence="2" id="KW-1133">Transmembrane helix</keyword>
<proteinExistence type="predicted"/>
<dbReference type="Gene3D" id="3.60.40.10">
    <property type="entry name" value="PPM-type phosphatase domain"/>
    <property type="match status" value="1"/>
</dbReference>
<dbReference type="PANTHER" id="PTHR43156:SF2">
    <property type="entry name" value="STAGE II SPORULATION PROTEIN E"/>
    <property type="match status" value="1"/>
</dbReference>
<protein>
    <submittedName>
        <fullName evidence="4">Serine/threonine protein phosphatase</fullName>
    </submittedName>
</protein>
<evidence type="ECO:0000256" key="2">
    <source>
        <dbReference type="SAM" id="Phobius"/>
    </source>
</evidence>
<dbReference type="SMART" id="SM00331">
    <property type="entry name" value="PP2C_SIG"/>
    <property type="match status" value="1"/>
</dbReference>
<dbReference type="SUPFAM" id="SSF81606">
    <property type="entry name" value="PP2C-like"/>
    <property type="match status" value="1"/>
</dbReference>
<evidence type="ECO:0000313" key="5">
    <source>
        <dbReference type="Proteomes" id="UP000035425"/>
    </source>
</evidence>
<dbReference type="InterPro" id="IPR001932">
    <property type="entry name" value="PPM-type_phosphatase-like_dom"/>
</dbReference>
<accession>A0ABR5F3Z0</accession>
<sequence length="374" mass="38791">MMGTVRTVRTDGNAVATTDSGPLGLLGLLVVLVVADIVVPWSNLTGFYGLVPLLASATGAPVVTVIVGLVAVAASVVSGAWEDFGSGQYVAACVLVAIQAGVAGYVAVTRLRREKELGRALAVADVAQRALLPAVPRAVDGIAFAARYLSAAAETLVGGDLYEVVTTPTGTRMIIGDVKGKGLPAVRLTTVVLGAFREAAVIYPEIERVAEACARAVSREAGPEDFVTALIVDVHPDGMLRMISAGHPPPVLLSGDSASPIQIIDPSPPLGIAEQFTATTGRWDPGDRLLLFTDGLIEARNSERAFFRLDDHLAALTAVTLDAALDGLVSHVHGHVGGNLHDDLALLIAERLPALTARPVERVGTPHDRTAGLV</sequence>
<evidence type="ECO:0000313" key="4">
    <source>
        <dbReference type="EMBL" id="KLL11441.1"/>
    </source>
</evidence>
<dbReference type="InterPro" id="IPR052016">
    <property type="entry name" value="Bact_Sigma-Reg"/>
</dbReference>
<feature type="transmembrane region" description="Helical" evidence="2">
    <location>
        <begin position="53"/>
        <end position="77"/>
    </location>
</feature>
<keyword evidence="2" id="KW-0472">Membrane</keyword>
<keyword evidence="2" id="KW-0812">Transmembrane</keyword>
<dbReference type="EMBL" id="JWIO01000015">
    <property type="protein sequence ID" value="KLL11441.1"/>
    <property type="molecule type" value="Genomic_DNA"/>
</dbReference>
<dbReference type="Proteomes" id="UP000035425">
    <property type="component" value="Unassembled WGS sequence"/>
</dbReference>
<evidence type="ECO:0000259" key="3">
    <source>
        <dbReference type="SMART" id="SM00331"/>
    </source>
</evidence>
<evidence type="ECO:0000256" key="1">
    <source>
        <dbReference type="ARBA" id="ARBA00022801"/>
    </source>
</evidence>